<gene>
    <name evidence="1" type="ORF">EIKCOROL_02276</name>
</gene>
<evidence type="ECO:0000313" key="2">
    <source>
        <dbReference type="Proteomes" id="UP000005837"/>
    </source>
</evidence>
<dbReference type="Proteomes" id="UP000005837">
    <property type="component" value="Unassembled WGS sequence"/>
</dbReference>
<dbReference type="HOGENOM" id="CLU_2681916_0_0_4"/>
<comment type="caution">
    <text evidence="1">The sequence shown here is derived from an EMBL/GenBank/DDBJ whole genome shotgun (WGS) entry which is preliminary data.</text>
</comment>
<reference evidence="1 2" key="1">
    <citation type="submission" date="2009-01" db="EMBL/GenBank/DDBJ databases">
        <authorList>
            <person name="Fulton L."/>
            <person name="Clifton S."/>
            <person name="Chinwalla A.T."/>
            <person name="Mitreva M."/>
            <person name="Sodergren E."/>
            <person name="Weinstock G."/>
            <person name="Clifton S."/>
            <person name="Dooling D.J."/>
            <person name="Fulton B."/>
            <person name="Minx P."/>
            <person name="Pepin K.H."/>
            <person name="Johnson M."/>
            <person name="Bhonagiri V."/>
            <person name="Nash W.E."/>
            <person name="Mardis E.R."/>
            <person name="Wilson R.K."/>
        </authorList>
    </citation>
    <scope>NUCLEOTIDE SEQUENCE [LARGE SCALE GENOMIC DNA]</scope>
    <source>
        <strain evidence="1 2">ATCC 23834</strain>
    </source>
</reference>
<accession>C0DY14</accession>
<dbReference type="EMBL" id="ACEA01000051">
    <property type="protein sequence ID" value="EEG23031.1"/>
    <property type="molecule type" value="Genomic_DNA"/>
</dbReference>
<dbReference type="AlphaFoldDB" id="C0DY14"/>
<proteinExistence type="predicted"/>
<organism evidence="1 2">
    <name type="scientific">Eikenella corrodens ATCC 23834</name>
    <dbReference type="NCBI Taxonomy" id="546274"/>
    <lineage>
        <taxon>Bacteria</taxon>
        <taxon>Pseudomonadati</taxon>
        <taxon>Pseudomonadota</taxon>
        <taxon>Betaproteobacteria</taxon>
        <taxon>Neisseriales</taxon>
        <taxon>Neisseriaceae</taxon>
        <taxon>Eikenella</taxon>
    </lineage>
</organism>
<protein>
    <submittedName>
        <fullName evidence="1">Uncharacterized protein</fullName>
    </submittedName>
</protein>
<name>C0DY14_EIKCO</name>
<sequence>MIDVLPFSNLLSLKLPLFRRPQIPIRPIRQSLNHPPKTNQCAGCFSTSLKLRFSFAETPFSASCHSNIPSIKAT</sequence>
<evidence type="ECO:0000313" key="1">
    <source>
        <dbReference type="EMBL" id="EEG23031.1"/>
    </source>
</evidence>